<dbReference type="GO" id="GO:0005509">
    <property type="term" value="F:calcium ion binding"/>
    <property type="evidence" value="ECO:0007669"/>
    <property type="project" value="InterPro"/>
</dbReference>
<feature type="compositionally biased region" description="Basic and acidic residues" evidence="4">
    <location>
        <begin position="69"/>
        <end position="79"/>
    </location>
</feature>
<dbReference type="InterPro" id="IPR011049">
    <property type="entry name" value="Serralysin-like_metalloprot_C"/>
</dbReference>
<reference evidence="6 7" key="1">
    <citation type="submission" date="2019-08" db="EMBL/GenBank/DDBJ databases">
        <title>Subclass B2 metallo-beta lactamase from Pseudomonas synxantha.</title>
        <authorList>
            <person name="Poirel L."/>
            <person name="Palmieri M."/>
            <person name="Masseron A."/>
            <person name="Perreten V."/>
            <person name="Nordman P."/>
        </authorList>
    </citation>
    <scope>NUCLEOTIDE SEQUENCE [LARGE SCALE GENOMIC DNA]</scope>
    <source>
        <strain evidence="6 7">MCP106</strain>
    </source>
</reference>
<feature type="compositionally biased region" description="Polar residues" evidence="4">
    <location>
        <begin position="54"/>
        <end position="68"/>
    </location>
</feature>
<keyword evidence="2" id="KW-0964">Secreted</keyword>
<dbReference type="InterPro" id="IPR013858">
    <property type="entry name" value="Peptidase_M10B_C"/>
</dbReference>
<dbReference type="EMBL" id="VSRO01000020">
    <property type="protein sequence ID" value="TYK54463.1"/>
    <property type="molecule type" value="Genomic_DNA"/>
</dbReference>
<reference evidence="6 7" key="2">
    <citation type="submission" date="2019-08" db="EMBL/GenBank/DDBJ databases">
        <authorList>
            <person name="Brilhante M."/>
            <person name="Perreten V."/>
        </authorList>
    </citation>
    <scope>NUCLEOTIDE SEQUENCE [LARGE SCALE GENOMIC DNA]</scope>
    <source>
        <strain evidence="6 7">MCP106</strain>
    </source>
</reference>
<evidence type="ECO:0000256" key="1">
    <source>
        <dbReference type="ARBA" id="ARBA00004613"/>
    </source>
</evidence>
<dbReference type="Gene3D" id="2.150.10.10">
    <property type="entry name" value="Serralysin-like metalloprotease, C-terminal"/>
    <property type="match status" value="1"/>
</dbReference>
<comment type="caution">
    <text evidence="6">The sequence shown here is derived from an EMBL/GenBank/DDBJ whole genome shotgun (WGS) entry which is preliminary data.</text>
</comment>
<keyword evidence="3" id="KW-0677">Repeat</keyword>
<feature type="region of interest" description="Disordered" evidence="4">
    <location>
        <begin position="223"/>
        <end position="259"/>
    </location>
</feature>
<protein>
    <recommendedName>
        <fullName evidence="5">Peptidase M10 serralysin C-terminal domain-containing protein</fullName>
    </recommendedName>
</protein>
<evidence type="ECO:0000256" key="3">
    <source>
        <dbReference type="ARBA" id="ARBA00022737"/>
    </source>
</evidence>
<evidence type="ECO:0000256" key="2">
    <source>
        <dbReference type="ARBA" id="ARBA00022525"/>
    </source>
</evidence>
<proteinExistence type="predicted"/>
<evidence type="ECO:0000313" key="6">
    <source>
        <dbReference type="EMBL" id="TYK54463.1"/>
    </source>
</evidence>
<evidence type="ECO:0000256" key="4">
    <source>
        <dbReference type="SAM" id="MobiDB-lite"/>
    </source>
</evidence>
<feature type="domain" description="Peptidase M10 serralysin C-terminal" evidence="5">
    <location>
        <begin position="242"/>
        <end position="331"/>
    </location>
</feature>
<dbReference type="Pfam" id="PF08548">
    <property type="entry name" value="Peptidase_M10_C"/>
    <property type="match status" value="1"/>
</dbReference>
<dbReference type="AlphaFoldDB" id="A0A5D3G245"/>
<sequence>MSTINPQHFSRTQPSPPGNSSGAQAQGRPTQQQVDALLNAGPNWSVTPKAPDRAQQSPDTRSNQTSPEQHADATKRVSDTHTLLTPETINALQGNPDSAQSRAIKSELEWIFQPENRRAALRGPDAKANRKKFEEMSVVLNAGARNLNSAKHKTTEEVMNKFAFKNIEALLGAFDGDASSSFGRLDNSLAELAKIKQHYSRMDSTYKTLSNTCDSLAKVKLDASQADATPPPSASDTGHDSSATYSFRSASESTLESPQEIRNFKSQDKLNLTGIQKQLNTPLRWVERRPESIGEIQIQYSPNNKVSVVVIADAPGKPPFALKVFGEVRQSNIVT</sequence>
<feature type="compositionally biased region" description="Polar residues" evidence="4">
    <location>
        <begin position="1"/>
        <end position="34"/>
    </location>
</feature>
<feature type="compositionally biased region" description="Polar residues" evidence="4">
    <location>
        <begin position="234"/>
        <end position="257"/>
    </location>
</feature>
<comment type="subcellular location">
    <subcellularLocation>
        <location evidence="1">Secreted</location>
    </subcellularLocation>
</comment>
<dbReference type="GO" id="GO:0005615">
    <property type="term" value="C:extracellular space"/>
    <property type="evidence" value="ECO:0007669"/>
    <property type="project" value="InterPro"/>
</dbReference>
<evidence type="ECO:0000259" key="5">
    <source>
        <dbReference type="Pfam" id="PF08548"/>
    </source>
</evidence>
<dbReference type="Proteomes" id="UP000324029">
    <property type="component" value="Unassembled WGS sequence"/>
</dbReference>
<feature type="region of interest" description="Disordered" evidence="4">
    <location>
        <begin position="1"/>
        <end position="100"/>
    </location>
</feature>
<organism evidence="6 7">
    <name type="scientific">Pseudomonas synxantha</name>
    <dbReference type="NCBI Taxonomy" id="47883"/>
    <lineage>
        <taxon>Bacteria</taxon>
        <taxon>Pseudomonadati</taxon>
        <taxon>Pseudomonadota</taxon>
        <taxon>Gammaproteobacteria</taxon>
        <taxon>Pseudomonadales</taxon>
        <taxon>Pseudomonadaceae</taxon>
        <taxon>Pseudomonas</taxon>
    </lineage>
</organism>
<name>A0A5D3G245_9PSED</name>
<dbReference type="RefSeq" id="WP_148854514.1">
    <property type="nucleotide sequence ID" value="NZ_VSRO01000020.1"/>
</dbReference>
<feature type="compositionally biased region" description="Polar residues" evidence="4">
    <location>
        <begin position="80"/>
        <end position="100"/>
    </location>
</feature>
<gene>
    <name evidence="6" type="ORF">FXO26_27735</name>
</gene>
<accession>A0A5D3G245</accession>
<evidence type="ECO:0000313" key="7">
    <source>
        <dbReference type="Proteomes" id="UP000324029"/>
    </source>
</evidence>